<name>A0A0B2VTU1_TOXCA</name>
<dbReference type="OrthoDB" id="5807119at2759"/>
<feature type="coiled-coil region" evidence="1">
    <location>
        <begin position="5"/>
        <end position="39"/>
    </location>
</feature>
<accession>A0A0B2VTU1</accession>
<proteinExistence type="predicted"/>
<keyword evidence="3" id="KW-1185">Reference proteome</keyword>
<protein>
    <submittedName>
        <fullName evidence="2">Uncharacterized protein</fullName>
    </submittedName>
</protein>
<evidence type="ECO:0000313" key="3">
    <source>
        <dbReference type="Proteomes" id="UP000031036"/>
    </source>
</evidence>
<gene>
    <name evidence="2" type="ORF">Tcan_10307</name>
</gene>
<evidence type="ECO:0000256" key="1">
    <source>
        <dbReference type="SAM" id="Coils"/>
    </source>
</evidence>
<comment type="caution">
    <text evidence="2">The sequence shown here is derived from an EMBL/GenBank/DDBJ whole genome shotgun (WGS) entry which is preliminary data.</text>
</comment>
<evidence type="ECO:0000313" key="2">
    <source>
        <dbReference type="EMBL" id="KHN86976.1"/>
    </source>
</evidence>
<sequence>MRESEEEKQNMIKMQRQQIAQLVSEFDNVRKELDQAACETADLASGFGKAHIVKLELLRSSLCHSLQEIRTHIVIDGQHNLGSAQSGLYTASAPSVNIGNAQNV</sequence>
<reference evidence="2 3" key="1">
    <citation type="submission" date="2014-11" db="EMBL/GenBank/DDBJ databases">
        <title>Genetic blueprint of the zoonotic pathogen Toxocara canis.</title>
        <authorList>
            <person name="Zhu X.-Q."/>
            <person name="Korhonen P.K."/>
            <person name="Cai H."/>
            <person name="Young N.D."/>
            <person name="Nejsum P."/>
            <person name="von Samson-Himmelstjerna G."/>
            <person name="Boag P.R."/>
            <person name="Tan P."/>
            <person name="Li Q."/>
            <person name="Min J."/>
            <person name="Yang Y."/>
            <person name="Wang X."/>
            <person name="Fang X."/>
            <person name="Hall R.S."/>
            <person name="Hofmann A."/>
            <person name="Sternberg P.W."/>
            <person name="Jex A.R."/>
            <person name="Gasser R.B."/>
        </authorList>
    </citation>
    <scope>NUCLEOTIDE SEQUENCE [LARGE SCALE GENOMIC DNA]</scope>
    <source>
        <strain evidence="2">PN_DK_2014</strain>
    </source>
</reference>
<dbReference type="EMBL" id="JPKZ01000491">
    <property type="protein sequence ID" value="KHN86976.1"/>
    <property type="molecule type" value="Genomic_DNA"/>
</dbReference>
<dbReference type="AlphaFoldDB" id="A0A0B2VTU1"/>
<keyword evidence="1" id="KW-0175">Coiled coil</keyword>
<dbReference type="Proteomes" id="UP000031036">
    <property type="component" value="Unassembled WGS sequence"/>
</dbReference>
<organism evidence="2 3">
    <name type="scientific">Toxocara canis</name>
    <name type="common">Canine roundworm</name>
    <dbReference type="NCBI Taxonomy" id="6265"/>
    <lineage>
        <taxon>Eukaryota</taxon>
        <taxon>Metazoa</taxon>
        <taxon>Ecdysozoa</taxon>
        <taxon>Nematoda</taxon>
        <taxon>Chromadorea</taxon>
        <taxon>Rhabditida</taxon>
        <taxon>Spirurina</taxon>
        <taxon>Ascaridomorpha</taxon>
        <taxon>Ascaridoidea</taxon>
        <taxon>Toxocaridae</taxon>
        <taxon>Toxocara</taxon>
    </lineage>
</organism>